<gene>
    <name evidence="2" type="ORF">NDU88_003573</name>
</gene>
<keyword evidence="3" id="KW-1185">Reference proteome</keyword>
<feature type="compositionally biased region" description="Basic and acidic residues" evidence="1">
    <location>
        <begin position="186"/>
        <end position="205"/>
    </location>
</feature>
<protein>
    <submittedName>
        <fullName evidence="2">Uncharacterized protein</fullName>
    </submittedName>
</protein>
<evidence type="ECO:0000256" key="1">
    <source>
        <dbReference type="SAM" id="MobiDB-lite"/>
    </source>
</evidence>
<feature type="compositionally biased region" description="Gly residues" evidence="1">
    <location>
        <begin position="89"/>
        <end position="101"/>
    </location>
</feature>
<dbReference type="EMBL" id="JANPWB010000013">
    <property type="protein sequence ID" value="KAJ1106170.1"/>
    <property type="molecule type" value="Genomic_DNA"/>
</dbReference>
<feature type="region of interest" description="Disordered" evidence="1">
    <location>
        <begin position="1"/>
        <end position="65"/>
    </location>
</feature>
<comment type="caution">
    <text evidence="2">The sequence shown here is derived from an EMBL/GenBank/DDBJ whole genome shotgun (WGS) entry which is preliminary data.</text>
</comment>
<feature type="compositionally biased region" description="Basic and acidic residues" evidence="1">
    <location>
        <begin position="13"/>
        <end position="23"/>
    </location>
</feature>
<feature type="compositionally biased region" description="Basic and acidic residues" evidence="1">
    <location>
        <begin position="39"/>
        <end position="50"/>
    </location>
</feature>
<feature type="compositionally biased region" description="Low complexity" evidence="1">
    <location>
        <begin position="142"/>
        <end position="152"/>
    </location>
</feature>
<sequence>MEWKGVQFFPEAEDAHGTEERTPAKRGCGAGKPNNPGGKLERESARRRDGLSGPATLCEERSPVSRGRGADVIRALLARPCGEVRQTGGRSGAACGRGTGGNARTRSSDGAEVSDPSARRPWVPAATAVASAQSGTGRRRAAAAGPGWMRPGHSWAWEALGARTTRDADLESEPCLETHSPARTLGRGEAKRLGENRGPDPREAPRPCLGVSRDSAPCTGPPVTAGTAARGEPDLDFADPGACT</sequence>
<organism evidence="2 3">
    <name type="scientific">Pleurodeles waltl</name>
    <name type="common">Iberian ribbed newt</name>
    <dbReference type="NCBI Taxonomy" id="8319"/>
    <lineage>
        <taxon>Eukaryota</taxon>
        <taxon>Metazoa</taxon>
        <taxon>Chordata</taxon>
        <taxon>Craniata</taxon>
        <taxon>Vertebrata</taxon>
        <taxon>Euteleostomi</taxon>
        <taxon>Amphibia</taxon>
        <taxon>Batrachia</taxon>
        <taxon>Caudata</taxon>
        <taxon>Salamandroidea</taxon>
        <taxon>Salamandridae</taxon>
        <taxon>Pleurodelinae</taxon>
        <taxon>Pleurodeles</taxon>
    </lineage>
</organism>
<dbReference type="Proteomes" id="UP001066276">
    <property type="component" value="Chromosome 9"/>
</dbReference>
<feature type="region of interest" description="Disordered" evidence="1">
    <location>
        <begin position="168"/>
        <end position="244"/>
    </location>
</feature>
<name>A0AAV7MQY6_PLEWA</name>
<reference evidence="2" key="1">
    <citation type="journal article" date="2022" name="bioRxiv">
        <title>Sequencing and chromosome-scale assembly of the giantPleurodeles waltlgenome.</title>
        <authorList>
            <person name="Brown T."/>
            <person name="Elewa A."/>
            <person name="Iarovenko S."/>
            <person name="Subramanian E."/>
            <person name="Araus A.J."/>
            <person name="Petzold A."/>
            <person name="Susuki M."/>
            <person name="Suzuki K.-i.T."/>
            <person name="Hayashi T."/>
            <person name="Toyoda A."/>
            <person name="Oliveira C."/>
            <person name="Osipova E."/>
            <person name="Leigh N.D."/>
            <person name="Simon A."/>
            <person name="Yun M.H."/>
        </authorList>
    </citation>
    <scope>NUCLEOTIDE SEQUENCE</scope>
    <source>
        <strain evidence="2">20211129_DDA</strain>
        <tissue evidence="2">Liver</tissue>
    </source>
</reference>
<evidence type="ECO:0000313" key="2">
    <source>
        <dbReference type="EMBL" id="KAJ1106170.1"/>
    </source>
</evidence>
<proteinExistence type="predicted"/>
<dbReference type="AlphaFoldDB" id="A0AAV7MQY6"/>
<accession>A0AAV7MQY6</accession>
<feature type="region of interest" description="Disordered" evidence="1">
    <location>
        <begin position="84"/>
        <end position="153"/>
    </location>
</feature>
<evidence type="ECO:0000313" key="3">
    <source>
        <dbReference type="Proteomes" id="UP001066276"/>
    </source>
</evidence>